<evidence type="ECO:0000313" key="1">
    <source>
        <dbReference type="EMBL" id="SLN70953.1"/>
    </source>
</evidence>
<gene>
    <name evidence="1" type="ORF">ROA7450_03886</name>
</gene>
<dbReference type="RefSeq" id="WP_085807539.1">
    <property type="nucleotide sequence ID" value="NZ_FWFX01000017.1"/>
</dbReference>
<dbReference type="Proteomes" id="UP000193061">
    <property type="component" value="Unassembled WGS sequence"/>
</dbReference>
<keyword evidence="2" id="KW-1185">Reference proteome</keyword>
<reference evidence="1 2" key="1">
    <citation type="submission" date="2017-03" db="EMBL/GenBank/DDBJ databases">
        <authorList>
            <person name="Afonso C.L."/>
            <person name="Miller P.J."/>
            <person name="Scott M.A."/>
            <person name="Spackman E."/>
            <person name="Goraichik I."/>
            <person name="Dimitrov K.M."/>
            <person name="Suarez D.L."/>
            <person name="Swayne D.E."/>
        </authorList>
    </citation>
    <scope>NUCLEOTIDE SEQUENCE [LARGE SCALE GENOMIC DNA]</scope>
    <source>
        <strain evidence="1 2">CECT 7450</strain>
    </source>
</reference>
<sequence>MNKVVVLGAVGIAVLAVLIFTLNKPEPTPAEKLEQAVQDLGNAASDVGDALVEGGKGIQENLQEELQAAANDFADFAASSAESLSQQAQDLVAAWQDTGIISETGFEFEKAIQTLKDSTLDDATKEKIAKILDQIRDTPELAAEKLREIRDLLSQSG</sequence>
<dbReference type="EMBL" id="FWFX01000017">
    <property type="protein sequence ID" value="SLN70953.1"/>
    <property type="molecule type" value="Genomic_DNA"/>
</dbReference>
<accession>A0A1X7A5T1</accession>
<proteinExistence type="predicted"/>
<evidence type="ECO:0000313" key="2">
    <source>
        <dbReference type="Proteomes" id="UP000193061"/>
    </source>
</evidence>
<organism evidence="1 2">
    <name type="scientific">Roseovarius albus</name>
    <dbReference type="NCBI Taxonomy" id="1247867"/>
    <lineage>
        <taxon>Bacteria</taxon>
        <taxon>Pseudomonadati</taxon>
        <taxon>Pseudomonadota</taxon>
        <taxon>Alphaproteobacteria</taxon>
        <taxon>Rhodobacterales</taxon>
        <taxon>Roseobacteraceae</taxon>
        <taxon>Roseovarius</taxon>
    </lineage>
</organism>
<name>A0A1X7A5T1_9RHOB</name>
<protein>
    <submittedName>
        <fullName evidence="1">Uncharacterized protein</fullName>
    </submittedName>
</protein>
<dbReference type="OrthoDB" id="7708998at2"/>
<dbReference type="AlphaFoldDB" id="A0A1X7A5T1"/>